<feature type="transmembrane region" description="Helical" evidence="1">
    <location>
        <begin position="6"/>
        <end position="22"/>
    </location>
</feature>
<keyword evidence="1" id="KW-1133">Transmembrane helix</keyword>
<organism evidence="2 3">
    <name type="scientific">Bacillus manliponensis</name>
    <dbReference type="NCBI Taxonomy" id="574376"/>
    <lineage>
        <taxon>Bacteria</taxon>
        <taxon>Bacillati</taxon>
        <taxon>Bacillota</taxon>
        <taxon>Bacilli</taxon>
        <taxon>Bacillales</taxon>
        <taxon>Bacillaceae</taxon>
        <taxon>Bacillus</taxon>
        <taxon>Bacillus cereus group</taxon>
    </lineage>
</organism>
<dbReference type="InterPro" id="IPR010001">
    <property type="entry name" value="BofA"/>
</dbReference>
<dbReference type="AlphaFoldDB" id="A0A073JRZ2"/>
<sequence>MNHTIIIGGILTLIVCLLLFGARIRPIRFIGMLFVKLAIGALLLFVVNMVGIQFDFHLPINIGTTVVSGLLGLPGLFALIIIKLYIIPS</sequence>
<dbReference type="RefSeq" id="WP_034644280.1">
    <property type="nucleotide sequence ID" value="NZ_CBCSJC010000044.1"/>
</dbReference>
<dbReference type="EMBL" id="JOTN01000048">
    <property type="protein sequence ID" value="KEK17095.1"/>
    <property type="molecule type" value="Genomic_DNA"/>
</dbReference>
<accession>A0A073JRZ2</accession>
<keyword evidence="3" id="KW-1185">Reference proteome</keyword>
<evidence type="ECO:0000256" key="1">
    <source>
        <dbReference type="SAM" id="Phobius"/>
    </source>
</evidence>
<feature type="transmembrane region" description="Helical" evidence="1">
    <location>
        <begin position="34"/>
        <end position="54"/>
    </location>
</feature>
<evidence type="ECO:0000313" key="3">
    <source>
        <dbReference type="Proteomes" id="UP000027822"/>
    </source>
</evidence>
<dbReference type="Proteomes" id="UP000027822">
    <property type="component" value="Unassembled WGS sequence"/>
</dbReference>
<protein>
    <submittedName>
        <fullName evidence="2">Sigma-K factor-processing regulatory protein BofA</fullName>
    </submittedName>
</protein>
<name>A0A073JRZ2_9BACI</name>
<gene>
    <name evidence="2" type="ORF">BAMA_18565</name>
</gene>
<dbReference type="eggNOG" id="ENOG5033C8V">
    <property type="taxonomic scope" value="Bacteria"/>
</dbReference>
<evidence type="ECO:0000313" key="2">
    <source>
        <dbReference type="EMBL" id="KEK17095.1"/>
    </source>
</evidence>
<proteinExistence type="predicted"/>
<comment type="caution">
    <text evidence="2">The sequence shown here is derived from an EMBL/GenBank/DDBJ whole genome shotgun (WGS) entry which is preliminary data.</text>
</comment>
<keyword evidence="1" id="KW-0812">Transmembrane</keyword>
<dbReference type="OrthoDB" id="2692225at2"/>
<reference evidence="2 3" key="1">
    <citation type="submission" date="2014-06" db="EMBL/GenBank/DDBJ databases">
        <title>Draft genome sequence of Bacillus manliponensis JCM 15802 (MCCC 1A00708).</title>
        <authorList>
            <person name="Lai Q."/>
            <person name="Liu Y."/>
            <person name="Shao Z."/>
        </authorList>
    </citation>
    <scope>NUCLEOTIDE SEQUENCE [LARGE SCALE GENOMIC DNA]</scope>
    <source>
        <strain evidence="2 3">JCM 15802</strain>
    </source>
</reference>
<dbReference type="STRING" id="574376.BAMA_18565"/>
<feature type="transmembrane region" description="Helical" evidence="1">
    <location>
        <begin position="66"/>
        <end position="86"/>
    </location>
</feature>
<dbReference type="Pfam" id="PF07441">
    <property type="entry name" value="BofA"/>
    <property type="match status" value="1"/>
</dbReference>
<dbReference type="NCBIfam" id="TIGR02862">
    <property type="entry name" value="spore_BofA"/>
    <property type="match status" value="1"/>
</dbReference>
<keyword evidence="1" id="KW-0472">Membrane</keyword>